<evidence type="ECO:0000256" key="3">
    <source>
        <dbReference type="ARBA" id="ARBA00022688"/>
    </source>
</evidence>
<keyword evidence="1 5" id="KW-0489">Methyltransferase</keyword>
<reference evidence="7 8" key="1">
    <citation type="journal article" date="2018" name="Arch. Microbiol.">
        <title>New insights into the metabolic potential of the phototrophic purple bacterium Rhodopila globiformis DSM 161(T) from its draft genome sequence and evidence for a vanadium-dependent nitrogenase.</title>
        <authorList>
            <person name="Imhoff J.F."/>
            <person name="Rahn T."/>
            <person name="Kunzel S."/>
            <person name="Neulinger S.C."/>
        </authorList>
    </citation>
    <scope>NUCLEOTIDE SEQUENCE [LARGE SCALE GENOMIC DNA]</scope>
    <source>
        <strain evidence="7 8">DSM 16996</strain>
    </source>
</reference>
<dbReference type="AlphaFoldDB" id="A0A2S6NBI9"/>
<dbReference type="Pfam" id="PF08241">
    <property type="entry name" value="Methyltransf_11"/>
    <property type="match status" value="1"/>
</dbReference>
<feature type="binding site" evidence="5">
    <location>
        <position position="41"/>
    </location>
    <ligand>
        <name>S-adenosyl-L-methionine</name>
        <dbReference type="ChEBI" id="CHEBI:59789"/>
    </ligand>
</feature>
<protein>
    <recommendedName>
        <fullName evidence="5">Ubiquinone biosynthesis O-methyltransferase</fullName>
    </recommendedName>
    <alternativeName>
        <fullName evidence="5">2-polyprenyl-6-hydroxyphenol methylase</fullName>
        <ecNumber evidence="5">2.1.1.222</ecNumber>
    </alternativeName>
    <alternativeName>
        <fullName evidence="5">3-demethylubiquinone 3-O-methyltransferase</fullName>
        <ecNumber evidence="5">2.1.1.64</ecNumber>
    </alternativeName>
</protein>
<evidence type="ECO:0000256" key="2">
    <source>
        <dbReference type="ARBA" id="ARBA00022679"/>
    </source>
</evidence>
<dbReference type="OrthoDB" id="9801538at2"/>
<evidence type="ECO:0000256" key="5">
    <source>
        <dbReference type="HAMAP-Rule" id="MF_00472"/>
    </source>
</evidence>
<organism evidence="7 8">
    <name type="scientific">Rhodoblastus sphagnicola</name>
    <dbReference type="NCBI Taxonomy" id="333368"/>
    <lineage>
        <taxon>Bacteria</taxon>
        <taxon>Pseudomonadati</taxon>
        <taxon>Pseudomonadota</taxon>
        <taxon>Alphaproteobacteria</taxon>
        <taxon>Hyphomicrobiales</taxon>
        <taxon>Rhodoblastaceae</taxon>
        <taxon>Rhodoblastus</taxon>
    </lineage>
</organism>
<dbReference type="HAMAP" id="MF_00472">
    <property type="entry name" value="UbiG"/>
    <property type="match status" value="1"/>
</dbReference>
<dbReference type="RefSeq" id="WP_104507274.1">
    <property type="nucleotide sequence ID" value="NZ_JACIGC010000002.1"/>
</dbReference>
<comment type="caution">
    <text evidence="7">The sequence shown here is derived from an EMBL/GenBank/DDBJ whole genome shotgun (WGS) entry which is preliminary data.</text>
</comment>
<dbReference type="GO" id="GO:0032259">
    <property type="term" value="P:methylation"/>
    <property type="evidence" value="ECO:0007669"/>
    <property type="project" value="UniProtKB-KW"/>
</dbReference>
<dbReference type="EC" id="2.1.1.64" evidence="5"/>
<comment type="similarity">
    <text evidence="5">Belongs to the methyltransferase superfamily. UbiG/COQ3 family.</text>
</comment>
<keyword evidence="8" id="KW-1185">Reference proteome</keyword>
<keyword evidence="2 5" id="KW-0808">Transferase</keyword>
<feature type="binding site" evidence="5">
    <location>
        <position position="141"/>
    </location>
    <ligand>
        <name>S-adenosyl-L-methionine</name>
        <dbReference type="ChEBI" id="CHEBI:59789"/>
    </ligand>
</feature>
<accession>A0A2S6NBI9</accession>
<comment type="catalytic activity">
    <reaction evidence="5">
        <text>a 3-demethylubiquinol + S-adenosyl-L-methionine = a ubiquinol + S-adenosyl-L-homocysteine + H(+)</text>
        <dbReference type="Rhea" id="RHEA:44380"/>
        <dbReference type="Rhea" id="RHEA-COMP:9566"/>
        <dbReference type="Rhea" id="RHEA-COMP:10914"/>
        <dbReference type="ChEBI" id="CHEBI:15378"/>
        <dbReference type="ChEBI" id="CHEBI:17976"/>
        <dbReference type="ChEBI" id="CHEBI:57856"/>
        <dbReference type="ChEBI" id="CHEBI:59789"/>
        <dbReference type="ChEBI" id="CHEBI:84422"/>
        <dbReference type="EC" id="2.1.1.64"/>
    </reaction>
</comment>
<dbReference type="InterPro" id="IPR010233">
    <property type="entry name" value="UbiG_MeTrfase"/>
</dbReference>
<feature type="domain" description="Methyltransferase type 11" evidence="6">
    <location>
        <begin position="74"/>
        <end position="168"/>
    </location>
</feature>
<feature type="binding site" evidence="5">
    <location>
        <position position="77"/>
    </location>
    <ligand>
        <name>S-adenosyl-L-methionine</name>
        <dbReference type="ChEBI" id="CHEBI:59789"/>
    </ligand>
</feature>
<evidence type="ECO:0000256" key="4">
    <source>
        <dbReference type="ARBA" id="ARBA00022691"/>
    </source>
</evidence>
<dbReference type="CDD" id="cd02440">
    <property type="entry name" value="AdoMet_MTases"/>
    <property type="match status" value="1"/>
</dbReference>
<comment type="pathway">
    <text evidence="5">Cofactor biosynthesis; ubiquinone biosynthesis.</text>
</comment>
<dbReference type="GO" id="GO:0061542">
    <property type="term" value="F:3-demethylubiquinol 3-O-methyltransferase activity"/>
    <property type="evidence" value="ECO:0007669"/>
    <property type="project" value="UniProtKB-UniRule"/>
</dbReference>
<dbReference type="EC" id="2.1.1.222" evidence="5"/>
<name>A0A2S6NBI9_9HYPH</name>
<dbReference type="NCBIfam" id="TIGR01983">
    <property type="entry name" value="UbiG"/>
    <property type="match status" value="1"/>
</dbReference>
<dbReference type="UniPathway" id="UPA00232"/>
<dbReference type="GO" id="GO:0102208">
    <property type="term" value="F:2-polyprenyl-6-hydroxyphenol methylase activity"/>
    <property type="evidence" value="ECO:0007669"/>
    <property type="project" value="UniProtKB-EC"/>
</dbReference>
<dbReference type="PANTHER" id="PTHR43464:SF19">
    <property type="entry name" value="UBIQUINONE BIOSYNTHESIS O-METHYLTRANSFERASE, MITOCHONDRIAL"/>
    <property type="match status" value="1"/>
</dbReference>
<evidence type="ECO:0000313" key="7">
    <source>
        <dbReference type="EMBL" id="PPQ31973.1"/>
    </source>
</evidence>
<comment type="catalytic activity">
    <reaction evidence="5">
        <text>a 3-(all-trans-polyprenyl)benzene-1,2-diol + S-adenosyl-L-methionine = a 2-methoxy-6-(all-trans-polyprenyl)phenol + S-adenosyl-L-homocysteine + H(+)</text>
        <dbReference type="Rhea" id="RHEA:31411"/>
        <dbReference type="Rhea" id="RHEA-COMP:9550"/>
        <dbReference type="Rhea" id="RHEA-COMP:9551"/>
        <dbReference type="ChEBI" id="CHEBI:15378"/>
        <dbReference type="ChEBI" id="CHEBI:57856"/>
        <dbReference type="ChEBI" id="CHEBI:59789"/>
        <dbReference type="ChEBI" id="CHEBI:62729"/>
        <dbReference type="ChEBI" id="CHEBI:62731"/>
        <dbReference type="EC" id="2.1.1.222"/>
    </reaction>
</comment>
<comment type="function">
    <text evidence="5">O-methyltransferase that catalyzes the 2 O-methylation steps in the ubiquinone biosynthetic pathway.</text>
</comment>
<dbReference type="EMBL" id="NHSJ01000046">
    <property type="protein sequence ID" value="PPQ31973.1"/>
    <property type="molecule type" value="Genomic_DNA"/>
</dbReference>
<dbReference type="GO" id="GO:0010420">
    <property type="term" value="F:polyprenyldihydroxybenzoate methyltransferase activity"/>
    <property type="evidence" value="ECO:0007669"/>
    <property type="project" value="InterPro"/>
</dbReference>
<dbReference type="Proteomes" id="UP000239089">
    <property type="component" value="Unassembled WGS sequence"/>
</dbReference>
<gene>
    <name evidence="5" type="primary">ubiG</name>
    <name evidence="7" type="ORF">CCR94_07585</name>
</gene>
<dbReference type="InterPro" id="IPR029063">
    <property type="entry name" value="SAM-dependent_MTases_sf"/>
</dbReference>
<proteinExistence type="inferred from homology"/>
<dbReference type="Gene3D" id="3.40.50.150">
    <property type="entry name" value="Vaccinia Virus protein VP39"/>
    <property type="match status" value="1"/>
</dbReference>
<evidence type="ECO:0000259" key="6">
    <source>
        <dbReference type="Pfam" id="PF08241"/>
    </source>
</evidence>
<dbReference type="SUPFAM" id="SSF53335">
    <property type="entry name" value="S-adenosyl-L-methionine-dependent methyltransferases"/>
    <property type="match status" value="1"/>
</dbReference>
<dbReference type="InterPro" id="IPR013216">
    <property type="entry name" value="Methyltransf_11"/>
</dbReference>
<dbReference type="PANTHER" id="PTHR43464">
    <property type="entry name" value="METHYLTRANSFERASE"/>
    <property type="match status" value="1"/>
</dbReference>
<feature type="binding site" evidence="5">
    <location>
        <position position="98"/>
    </location>
    <ligand>
        <name>S-adenosyl-L-methionine</name>
        <dbReference type="ChEBI" id="CHEBI:59789"/>
    </ligand>
</feature>
<sequence length="253" mass="27827">MSENRSASTDPEELARFARLGDKWWDLKGPQAALHKLNPTRIGYLRNLLCAHFPDSDKPRQRNAEQPLTGLKIVDLGCGGGLLAEPLAQLGAQVTAIDPAEENILAARRHAELGGLAIDYRPVTVEALAQANEKFDAVLAMEVLEHVADVDSFLNAAAALVRPGGLFVGATLNRTLKSYALAIVGAEYVLRWVEPGTHDWKKFLRPNEIARPLEKIGLKEIDRSGMVYNPLADQWRLSGDMDVNYMIALERPA</sequence>
<evidence type="ECO:0000313" key="8">
    <source>
        <dbReference type="Proteomes" id="UP000239089"/>
    </source>
</evidence>
<keyword evidence="4 5" id="KW-0949">S-adenosyl-L-methionine</keyword>
<evidence type="ECO:0000256" key="1">
    <source>
        <dbReference type="ARBA" id="ARBA00022603"/>
    </source>
</evidence>
<keyword evidence="3 5" id="KW-0831">Ubiquinone biosynthesis</keyword>